<feature type="domain" description="Beta-lactamase-related" evidence="1">
    <location>
        <begin position="128"/>
        <end position="414"/>
    </location>
</feature>
<dbReference type="InterPro" id="IPR012338">
    <property type="entry name" value="Beta-lactam/transpept-like"/>
</dbReference>
<evidence type="ECO:0000313" key="3">
    <source>
        <dbReference type="Proteomes" id="UP000324029"/>
    </source>
</evidence>
<comment type="caution">
    <text evidence="2">The sequence shown here is derived from an EMBL/GenBank/DDBJ whole genome shotgun (WGS) entry which is preliminary data.</text>
</comment>
<evidence type="ECO:0000313" key="2">
    <source>
        <dbReference type="EMBL" id="TYK54816.1"/>
    </source>
</evidence>
<organism evidence="2 3">
    <name type="scientific">Pseudomonas synxantha</name>
    <dbReference type="NCBI Taxonomy" id="47883"/>
    <lineage>
        <taxon>Bacteria</taxon>
        <taxon>Pseudomonadati</taxon>
        <taxon>Pseudomonadota</taxon>
        <taxon>Gammaproteobacteria</taxon>
        <taxon>Pseudomonadales</taxon>
        <taxon>Pseudomonadaceae</taxon>
        <taxon>Pseudomonas</taxon>
    </lineage>
</organism>
<keyword evidence="2" id="KW-0378">Hydrolase</keyword>
<dbReference type="Gene3D" id="3.40.710.10">
    <property type="entry name" value="DD-peptidase/beta-lactamase superfamily"/>
    <property type="match status" value="1"/>
</dbReference>
<gene>
    <name evidence="2" type="ORF">FXO26_26395</name>
</gene>
<dbReference type="InterPro" id="IPR001466">
    <property type="entry name" value="Beta-lactam-related"/>
</dbReference>
<name>A0A5D3G3G5_9PSED</name>
<dbReference type="Proteomes" id="UP000324029">
    <property type="component" value="Unassembled WGS sequence"/>
</dbReference>
<protein>
    <submittedName>
        <fullName evidence="2">Serine hydrolase</fullName>
    </submittedName>
</protein>
<dbReference type="Pfam" id="PF00144">
    <property type="entry name" value="Beta-lactamase"/>
    <property type="match status" value="1"/>
</dbReference>
<reference evidence="2 3" key="2">
    <citation type="submission" date="2019-08" db="EMBL/GenBank/DDBJ databases">
        <authorList>
            <person name="Brilhante M."/>
            <person name="Perreten V."/>
        </authorList>
    </citation>
    <scope>NUCLEOTIDE SEQUENCE [LARGE SCALE GENOMIC DNA]</scope>
    <source>
        <strain evidence="2 3">MCP106</strain>
    </source>
</reference>
<dbReference type="AlphaFoldDB" id="A0A5D3G3G5"/>
<dbReference type="InterPro" id="IPR050789">
    <property type="entry name" value="Diverse_Enzym_Activities"/>
</dbReference>
<evidence type="ECO:0000259" key="1">
    <source>
        <dbReference type="Pfam" id="PF00144"/>
    </source>
</evidence>
<dbReference type="PANTHER" id="PTHR43283:SF7">
    <property type="entry name" value="BETA-LACTAMASE-RELATED DOMAIN-CONTAINING PROTEIN"/>
    <property type="match status" value="1"/>
</dbReference>
<dbReference type="GO" id="GO:0016787">
    <property type="term" value="F:hydrolase activity"/>
    <property type="evidence" value="ECO:0007669"/>
    <property type="project" value="UniProtKB-KW"/>
</dbReference>
<proteinExistence type="predicted"/>
<sequence length="439" mass="48458">MQVKIDALQTLLDSATSSGVLVQADGQPRFLSADGSNPQVIGWMQGSPPVPGKVVRFSDILQFPQTRWSFSHLRELLPSVQVARGKGAVSPLPRAERGDIDALVFTPLGSDRTMTWEQSLKANYTDGILVLHRGQVVYERYFGALTDQGQHIAMSVTKSFIGTLGAMLVEEGSIDPQAKVSHYVQELKDSAFGDATVRQVMDMTVGVRYSEDYVDPKAEIWEYFRAAHMIPRPEGYAGATSVTEYLMKLSKEGEHGQAFAYKTVNTEVLSWVIQRATGKSVAFNLQERIWSKLGAEQDAYLIVDEVGTAITGGGFNTSLRDLARFGEMMRLGGKFNGQQIVPKSVIADIRVGASQQDFAKAGYELLPNWSYRGMWWVSHDTHGVYSARGLHGQCLYIDPKAKMVIVRYASHPLPSSSNFDPTTLPAYRAVANYLMSNSL</sequence>
<dbReference type="RefSeq" id="WP_148854343.1">
    <property type="nucleotide sequence ID" value="NZ_VSRO01000017.1"/>
</dbReference>
<reference evidence="2 3" key="1">
    <citation type="submission" date="2019-08" db="EMBL/GenBank/DDBJ databases">
        <title>Subclass B2 metallo-beta lactamase from Pseudomonas synxantha.</title>
        <authorList>
            <person name="Poirel L."/>
            <person name="Palmieri M."/>
            <person name="Masseron A."/>
            <person name="Perreten V."/>
            <person name="Nordman P."/>
        </authorList>
    </citation>
    <scope>NUCLEOTIDE SEQUENCE [LARGE SCALE GENOMIC DNA]</scope>
    <source>
        <strain evidence="2 3">MCP106</strain>
    </source>
</reference>
<dbReference type="EMBL" id="VSRO01000017">
    <property type="protein sequence ID" value="TYK54816.1"/>
    <property type="molecule type" value="Genomic_DNA"/>
</dbReference>
<dbReference type="SUPFAM" id="SSF56601">
    <property type="entry name" value="beta-lactamase/transpeptidase-like"/>
    <property type="match status" value="1"/>
</dbReference>
<accession>A0A5D3G3G5</accession>
<dbReference type="PANTHER" id="PTHR43283">
    <property type="entry name" value="BETA-LACTAMASE-RELATED"/>
    <property type="match status" value="1"/>
</dbReference>